<dbReference type="EMBL" id="LR215048">
    <property type="protein sequence ID" value="VEU80708.1"/>
    <property type="molecule type" value="Genomic_DNA"/>
</dbReference>
<dbReference type="OrthoDB" id="9995694at2"/>
<accession>A0A449BE53</accession>
<feature type="transmembrane region" description="Helical" evidence="1">
    <location>
        <begin position="5"/>
        <end position="28"/>
    </location>
</feature>
<proteinExistence type="predicted"/>
<reference evidence="2 3" key="1">
    <citation type="submission" date="2019-01" db="EMBL/GenBank/DDBJ databases">
        <authorList>
            <consortium name="Pathogen Informatics"/>
        </authorList>
    </citation>
    <scope>NUCLEOTIDE SEQUENCE [LARGE SCALE GENOMIC DNA]</scope>
    <source>
        <strain evidence="2 3">NCTC10138</strain>
    </source>
</reference>
<protein>
    <submittedName>
        <fullName evidence="2">Uncharacterized protein</fullName>
    </submittedName>
</protein>
<keyword evidence="1" id="KW-0472">Membrane</keyword>
<feature type="transmembrane region" description="Helical" evidence="1">
    <location>
        <begin position="215"/>
        <end position="232"/>
    </location>
</feature>
<evidence type="ECO:0000256" key="1">
    <source>
        <dbReference type="SAM" id="Phobius"/>
    </source>
</evidence>
<name>A0A449BE53_HAPAX</name>
<gene>
    <name evidence="2" type="ORF">NCTC10138_01088</name>
</gene>
<keyword evidence="3" id="KW-1185">Reference proteome</keyword>
<dbReference type="Proteomes" id="UP000289841">
    <property type="component" value="Chromosome"/>
</dbReference>
<dbReference type="STRING" id="1278311.GCA_000428705_00305"/>
<dbReference type="AlphaFoldDB" id="A0A449BE53"/>
<evidence type="ECO:0000313" key="2">
    <source>
        <dbReference type="EMBL" id="VEU80708.1"/>
    </source>
</evidence>
<organism evidence="2 3">
    <name type="scientific">Haploplasma axanthum</name>
    <name type="common">Acholeplasma axanthum</name>
    <dbReference type="NCBI Taxonomy" id="29552"/>
    <lineage>
        <taxon>Bacteria</taxon>
        <taxon>Bacillati</taxon>
        <taxon>Mycoplasmatota</taxon>
        <taxon>Mollicutes</taxon>
        <taxon>Acholeplasmatales</taxon>
        <taxon>Acholeplasmataceae</taxon>
        <taxon>Haploplasma</taxon>
    </lineage>
</organism>
<dbReference type="KEGG" id="aaxa:NCTC10138_01088"/>
<evidence type="ECO:0000313" key="3">
    <source>
        <dbReference type="Proteomes" id="UP000289841"/>
    </source>
</evidence>
<sequence>MKKGLIIYIVMSLLFLVAIYFVTVSSIITDSQNEFNNKIFSEARETKNFDQFVAYQTKEYKLIDSYDENEYRLVTYHFNSKDDKQGLLFIIIPLKDVKIADSAKDSNDKTKVLITDTLSKESFIDTSTKDVSISYGLNSKNVGFMFFDIVMREKNTIKVTYYDYEGNQKIDKTFNEIALSSSTELETFNKGYTLEEVKEAMGYESELKKALITRITIYIIVVIFAPFIYRLIKTFIIRKRETGNRKLSWNIESFFILKVLYNLKI</sequence>
<keyword evidence="1" id="KW-0812">Transmembrane</keyword>
<keyword evidence="1" id="KW-1133">Transmembrane helix</keyword>